<comment type="caution">
    <text evidence="5">The sequence shown here is derived from an EMBL/GenBank/DDBJ whole genome shotgun (WGS) entry which is preliminary data.</text>
</comment>
<dbReference type="CDD" id="cd01823">
    <property type="entry name" value="SEST_like"/>
    <property type="match status" value="1"/>
</dbReference>
<evidence type="ECO:0000256" key="3">
    <source>
        <dbReference type="SAM" id="SignalP"/>
    </source>
</evidence>
<evidence type="ECO:0000313" key="6">
    <source>
        <dbReference type="Proteomes" id="UP000336646"/>
    </source>
</evidence>
<organism evidence="5 6">
    <name type="scientific">Corynebacterium sanguinis</name>
    <dbReference type="NCBI Taxonomy" id="2594913"/>
    <lineage>
        <taxon>Bacteria</taxon>
        <taxon>Bacillati</taxon>
        <taxon>Actinomycetota</taxon>
        <taxon>Actinomycetes</taxon>
        <taxon>Mycobacteriales</taxon>
        <taxon>Corynebacteriaceae</taxon>
        <taxon>Corynebacterium</taxon>
    </lineage>
</organism>
<keyword evidence="5" id="KW-0378">Hydrolase</keyword>
<feature type="chain" id="PRO_5039165939" evidence="3">
    <location>
        <begin position="18"/>
        <end position="322"/>
    </location>
</feature>
<feature type="domain" description="SGNH hydrolase-type esterase" evidence="4">
    <location>
        <begin position="73"/>
        <end position="310"/>
    </location>
</feature>
<feature type="active site" evidence="1">
    <location>
        <position position="303"/>
    </location>
</feature>
<feature type="disulfide bond" evidence="2">
    <location>
        <begin position="94"/>
        <end position="120"/>
    </location>
</feature>
<dbReference type="SUPFAM" id="SSF52266">
    <property type="entry name" value="SGNH hydrolase"/>
    <property type="match status" value="1"/>
</dbReference>
<dbReference type="InterPro" id="IPR037460">
    <property type="entry name" value="SEST-like"/>
</dbReference>
<dbReference type="Gene3D" id="3.40.50.1110">
    <property type="entry name" value="SGNH hydrolase"/>
    <property type="match status" value="1"/>
</dbReference>
<feature type="signal peptide" evidence="3">
    <location>
        <begin position="1"/>
        <end position="17"/>
    </location>
</feature>
<dbReference type="PANTHER" id="PTHR37981:SF1">
    <property type="entry name" value="SGNH HYDROLASE-TYPE ESTERASE DOMAIN-CONTAINING PROTEIN"/>
    <property type="match status" value="1"/>
</dbReference>
<evidence type="ECO:0000259" key="4">
    <source>
        <dbReference type="Pfam" id="PF13472"/>
    </source>
</evidence>
<dbReference type="PROSITE" id="PS51257">
    <property type="entry name" value="PROKAR_LIPOPROTEIN"/>
    <property type="match status" value="1"/>
</dbReference>
<sequence length="322" mass="34403">MRRVAAFAATAVTSAFLLTGCQSTPIDNVSTHTSVAPPLGVTPTVDPNPTREQATAMMPIADLEPSDIDVYVAMGDSYASMGSATGEKADSSFCAKSKDNYPNELANRLGRSVEFTDATCQGSTTENIMGPRIEEDENVNIAPQIESLPRDADLVTISIGGNDMDFANIARCINEMMEGSDRNCAQEFALPTAQRLAELPSKLTAVHDEIRKQAPTAIVIATGYTPLVSVEQQCELTEQVGREGVEWAVWLTAAINNAVKQSAEASGAIFVLPDDVEHHTSCAVPKERWADIDGSDTNSYPAHPTPNGQETMAKTVAEVLGR</sequence>
<dbReference type="InterPro" id="IPR013830">
    <property type="entry name" value="SGNH_hydro"/>
</dbReference>
<dbReference type="AlphaFoldDB" id="A0A6C1TVX8"/>
<evidence type="ECO:0000256" key="2">
    <source>
        <dbReference type="PIRSR" id="PIRSR637460-2"/>
    </source>
</evidence>
<feature type="disulfide bond" evidence="2">
    <location>
        <begin position="172"/>
        <end position="184"/>
    </location>
</feature>
<evidence type="ECO:0000256" key="1">
    <source>
        <dbReference type="PIRSR" id="PIRSR637460-1"/>
    </source>
</evidence>
<dbReference type="GO" id="GO:0019433">
    <property type="term" value="P:triglyceride catabolic process"/>
    <property type="evidence" value="ECO:0007669"/>
    <property type="project" value="TreeGrafter"/>
</dbReference>
<dbReference type="GeneID" id="74901626"/>
<keyword evidence="2" id="KW-1015">Disulfide bond</keyword>
<dbReference type="RefSeq" id="WP_136651318.1">
    <property type="nucleotide sequence ID" value="NZ_CP038157.1"/>
</dbReference>
<proteinExistence type="predicted"/>
<dbReference type="EMBL" id="RXIR01000017">
    <property type="protein sequence ID" value="TVS27846.1"/>
    <property type="molecule type" value="Genomic_DNA"/>
</dbReference>
<protein>
    <submittedName>
        <fullName evidence="5">SGNH/GDSL hydrolase family protein</fullName>
    </submittedName>
</protein>
<accession>A0A6C1TVX8</accession>
<name>A0A6C1TVX8_9CORY</name>
<evidence type="ECO:0000313" key="5">
    <source>
        <dbReference type="EMBL" id="TVS27846.1"/>
    </source>
</evidence>
<dbReference type="OrthoDB" id="5503950at2"/>
<dbReference type="GO" id="GO:0004806">
    <property type="term" value="F:triacylglycerol lipase activity"/>
    <property type="evidence" value="ECO:0007669"/>
    <property type="project" value="TreeGrafter"/>
</dbReference>
<dbReference type="InterPro" id="IPR036514">
    <property type="entry name" value="SGNH_hydro_sf"/>
</dbReference>
<keyword evidence="3" id="KW-0732">Signal</keyword>
<feature type="disulfide bond" evidence="2">
    <location>
        <begin position="234"/>
        <end position="282"/>
    </location>
</feature>
<dbReference type="PANTHER" id="PTHR37981">
    <property type="entry name" value="LIPASE 2"/>
    <property type="match status" value="1"/>
</dbReference>
<reference evidence="5 6" key="1">
    <citation type="submission" date="2018-12" db="EMBL/GenBank/DDBJ databases">
        <title>Corynebacterium sanguinis sp. nov., a clinically-associated and environmental corynebacterium.</title>
        <authorList>
            <person name="Gonzales-Siles L."/>
            <person name="Jaen-Luchoro D."/>
            <person name="Cardew S."/>
            <person name="Inganas E."/>
            <person name="Ohlen M."/>
            <person name="Jensie-Markopolous S."/>
            <person name="Pinyeiro-Iglesias B."/>
            <person name="Molin K."/>
            <person name="Skovbjerg S."/>
            <person name="Svensson-Stadler L."/>
            <person name="Funke G."/>
            <person name="Moore E.R.B."/>
        </authorList>
    </citation>
    <scope>NUCLEOTIDE SEQUENCE [LARGE SCALE GENOMIC DNA]</scope>
    <source>
        <strain evidence="5 6">58734</strain>
    </source>
</reference>
<feature type="active site" description="Nucleophile" evidence="1">
    <location>
        <position position="77"/>
    </location>
</feature>
<dbReference type="Pfam" id="PF13472">
    <property type="entry name" value="Lipase_GDSL_2"/>
    <property type="match status" value="1"/>
</dbReference>
<gene>
    <name evidence="5" type="ORF">EKI59_08350</name>
</gene>
<dbReference type="Proteomes" id="UP000336646">
    <property type="component" value="Unassembled WGS sequence"/>
</dbReference>